<dbReference type="RefSeq" id="WP_238230752.1">
    <property type="nucleotide sequence ID" value="NZ_BPQO01000020.1"/>
</dbReference>
<evidence type="ECO:0000313" key="2">
    <source>
        <dbReference type="Proteomes" id="UP001055247"/>
    </source>
</evidence>
<reference evidence="1" key="2">
    <citation type="submission" date="2021-08" db="EMBL/GenBank/DDBJ databases">
        <authorList>
            <person name="Tani A."/>
            <person name="Ola A."/>
            <person name="Ogura Y."/>
            <person name="Katsura K."/>
            <person name="Hayashi T."/>
        </authorList>
    </citation>
    <scope>NUCLEOTIDE SEQUENCE</scope>
    <source>
        <strain evidence="1">DSM 16372</strain>
    </source>
</reference>
<organism evidence="1 2">
    <name type="scientific">Methylobacterium hispanicum</name>
    <dbReference type="NCBI Taxonomy" id="270350"/>
    <lineage>
        <taxon>Bacteria</taxon>
        <taxon>Pseudomonadati</taxon>
        <taxon>Pseudomonadota</taxon>
        <taxon>Alphaproteobacteria</taxon>
        <taxon>Hyphomicrobiales</taxon>
        <taxon>Methylobacteriaceae</taxon>
        <taxon>Methylobacterium</taxon>
    </lineage>
</organism>
<accession>A0AAV4ZRB0</accession>
<dbReference type="EMBL" id="BPQO01000020">
    <property type="protein sequence ID" value="GJD90628.1"/>
    <property type="molecule type" value="Genomic_DNA"/>
</dbReference>
<dbReference type="Proteomes" id="UP001055247">
    <property type="component" value="Unassembled WGS sequence"/>
</dbReference>
<gene>
    <name evidence="1" type="ORF">BHAOGJBA_4170</name>
</gene>
<proteinExistence type="predicted"/>
<reference evidence="1" key="1">
    <citation type="journal article" date="2016" name="Front. Microbiol.">
        <title>Genome Sequence of the Piezophilic, Mesophilic Sulfate-Reducing Bacterium Desulfovibrio indicus J2T.</title>
        <authorList>
            <person name="Cao J."/>
            <person name="Maignien L."/>
            <person name="Shao Z."/>
            <person name="Alain K."/>
            <person name="Jebbar M."/>
        </authorList>
    </citation>
    <scope>NUCLEOTIDE SEQUENCE</scope>
    <source>
        <strain evidence="1">DSM 16372</strain>
    </source>
</reference>
<keyword evidence="2" id="KW-1185">Reference proteome</keyword>
<protein>
    <submittedName>
        <fullName evidence="1">Uncharacterized protein</fullName>
    </submittedName>
</protein>
<name>A0AAV4ZRB0_9HYPH</name>
<evidence type="ECO:0000313" key="1">
    <source>
        <dbReference type="EMBL" id="GJD90628.1"/>
    </source>
</evidence>
<sequence>MMEGSTEGIGYDRLVVDGGSCPNDVGSLSSLAALIETLGSLFRHGDPSLRLEEEALVESVVLLPEPRIVFRVPRDAGDGAKRLLAAVGRCVAAAGAGRYGDLDPHEVSLCGTLAAFLAGSGWEQLRMAWLEQGGESGFVIVPKELRKGFTVLGMPHLARVGSRR</sequence>
<comment type="caution">
    <text evidence="1">The sequence shown here is derived from an EMBL/GenBank/DDBJ whole genome shotgun (WGS) entry which is preliminary data.</text>
</comment>
<dbReference type="AlphaFoldDB" id="A0AAV4ZRB0"/>